<feature type="chain" id="PRO_5043341343" evidence="1">
    <location>
        <begin position="34"/>
        <end position="216"/>
    </location>
</feature>
<evidence type="ECO:0000313" key="2">
    <source>
        <dbReference type="EMBL" id="MCD2164577.1"/>
    </source>
</evidence>
<dbReference type="RefSeq" id="WP_230771973.1">
    <property type="nucleotide sequence ID" value="NZ_JAJNCT010000005.1"/>
</dbReference>
<proteinExistence type="predicted"/>
<organism evidence="2 3">
    <name type="scientific">Comamonas koreensis</name>
    <dbReference type="NCBI Taxonomy" id="160825"/>
    <lineage>
        <taxon>Bacteria</taxon>
        <taxon>Pseudomonadati</taxon>
        <taxon>Pseudomonadota</taxon>
        <taxon>Betaproteobacteria</taxon>
        <taxon>Burkholderiales</taxon>
        <taxon>Comamonadaceae</taxon>
        <taxon>Comamonas</taxon>
    </lineage>
</organism>
<feature type="signal peptide" evidence="1">
    <location>
        <begin position="1"/>
        <end position="33"/>
    </location>
</feature>
<sequence>MSQTTSPSTLFRPLLAAALAVSASVGAALPAQADYLWLQTENGQTRAQVGELHKTPGQLSELSEPRQVVAEGKTVPASADPYVLAKEEGAPADQRFAATRAGSDGVLTYYQARFGRHETRAVHDLELVPTTPQGNTYQLMFKGRPVAASQVNVDTSEGWRRVLAPAKDGTVSFTPSFPGLYVMEVTARVNNGSVKLGDKQYDEVRHTATLSFEVPQ</sequence>
<accession>A0AAW4XR30</accession>
<name>A0AAW4XR30_9BURK</name>
<keyword evidence="3" id="KW-1185">Reference proteome</keyword>
<protein>
    <submittedName>
        <fullName evidence="2">DUF4198 domain-containing protein</fullName>
    </submittedName>
</protein>
<dbReference type="EMBL" id="JAJNCT010000005">
    <property type="protein sequence ID" value="MCD2164577.1"/>
    <property type="molecule type" value="Genomic_DNA"/>
</dbReference>
<dbReference type="Proteomes" id="UP001199260">
    <property type="component" value="Unassembled WGS sequence"/>
</dbReference>
<evidence type="ECO:0000256" key="1">
    <source>
        <dbReference type="SAM" id="SignalP"/>
    </source>
</evidence>
<keyword evidence="1" id="KW-0732">Signal</keyword>
<gene>
    <name evidence="2" type="ORF">LPW39_05450</name>
</gene>
<comment type="caution">
    <text evidence="2">The sequence shown here is derived from an EMBL/GenBank/DDBJ whole genome shotgun (WGS) entry which is preliminary data.</text>
</comment>
<dbReference type="AlphaFoldDB" id="A0AAW4XR30"/>
<evidence type="ECO:0000313" key="3">
    <source>
        <dbReference type="Proteomes" id="UP001199260"/>
    </source>
</evidence>
<reference evidence="2 3" key="1">
    <citation type="submission" date="2021-11" db="EMBL/GenBank/DDBJ databases">
        <title>Genome sequence.</title>
        <authorList>
            <person name="Sun Q."/>
        </authorList>
    </citation>
    <scope>NUCLEOTIDE SEQUENCE [LARGE SCALE GENOMIC DNA]</scope>
    <source>
        <strain evidence="2 3">KCTC 12005</strain>
    </source>
</reference>